<dbReference type="Proteomes" id="UP001597296">
    <property type="component" value="Unassembled WGS sequence"/>
</dbReference>
<dbReference type="HAMAP" id="MF_01808">
    <property type="entry name" value="Recomb_XerC_XerD"/>
    <property type="match status" value="1"/>
</dbReference>
<feature type="active site" evidence="9">
    <location>
        <position position="268"/>
    </location>
</feature>
<evidence type="ECO:0000256" key="5">
    <source>
        <dbReference type="ARBA" id="ARBA00022908"/>
    </source>
</evidence>
<dbReference type="Pfam" id="PF00589">
    <property type="entry name" value="Phage_integrase"/>
    <property type="match status" value="1"/>
</dbReference>
<gene>
    <name evidence="9" type="primary">xerC</name>
    <name evidence="12" type="ORF">ACFSNB_06675</name>
</gene>
<dbReference type="InterPro" id="IPR013762">
    <property type="entry name" value="Integrase-like_cat_sf"/>
</dbReference>
<keyword evidence="5 9" id="KW-0229">DNA integration</keyword>
<evidence type="ECO:0000256" key="7">
    <source>
        <dbReference type="ARBA" id="ARBA00023172"/>
    </source>
</evidence>
<keyword evidence="4 9" id="KW-0159">Chromosome partition</keyword>
<feature type="domain" description="Tyr recombinase" evidence="10">
    <location>
        <begin position="133"/>
        <end position="316"/>
    </location>
</feature>
<evidence type="ECO:0000256" key="8">
    <source>
        <dbReference type="ARBA" id="ARBA00023306"/>
    </source>
</evidence>
<dbReference type="InterPro" id="IPR011010">
    <property type="entry name" value="DNA_brk_join_enz"/>
</dbReference>
<dbReference type="Pfam" id="PF02899">
    <property type="entry name" value="Phage_int_SAM_1"/>
    <property type="match status" value="1"/>
</dbReference>
<dbReference type="InterPro" id="IPR023009">
    <property type="entry name" value="Tyrosine_recombinase_XerC/XerD"/>
</dbReference>
<feature type="active site" evidence="9">
    <location>
        <position position="176"/>
    </location>
</feature>
<keyword evidence="3 9" id="KW-0132">Cell division</keyword>
<dbReference type="PROSITE" id="PS51900">
    <property type="entry name" value="CB"/>
    <property type="match status" value="1"/>
</dbReference>
<evidence type="ECO:0000259" key="11">
    <source>
        <dbReference type="PROSITE" id="PS51900"/>
    </source>
</evidence>
<feature type="active site" evidence="9">
    <location>
        <position position="294"/>
    </location>
</feature>
<feature type="active site" description="O-(3'-phospho-DNA)-tyrosine intermediate" evidence="9">
    <location>
        <position position="303"/>
    </location>
</feature>
<keyword evidence="7 9" id="KW-0233">DNA recombination</keyword>
<organism evidence="12 13">
    <name type="scientific">Phaeospirillum tilakii</name>
    <dbReference type="NCBI Taxonomy" id="741673"/>
    <lineage>
        <taxon>Bacteria</taxon>
        <taxon>Pseudomonadati</taxon>
        <taxon>Pseudomonadota</taxon>
        <taxon>Alphaproteobacteria</taxon>
        <taxon>Rhodospirillales</taxon>
        <taxon>Rhodospirillaceae</taxon>
        <taxon>Phaeospirillum</taxon>
    </lineage>
</organism>
<feature type="active site" evidence="9">
    <location>
        <position position="199"/>
    </location>
</feature>
<evidence type="ECO:0000256" key="1">
    <source>
        <dbReference type="ARBA" id="ARBA00004496"/>
    </source>
</evidence>
<keyword evidence="8 9" id="KW-0131">Cell cycle</keyword>
<dbReference type="InterPro" id="IPR050090">
    <property type="entry name" value="Tyrosine_recombinase_XerCD"/>
</dbReference>
<dbReference type="InterPro" id="IPR004107">
    <property type="entry name" value="Integrase_SAM-like_N"/>
</dbReference>
<comment type="caution">
    <text evidence="12">The sequence shown here is derived from an EMBL/GenBank/DDBJ whole genome shotgun (WGS) entry which is preliminary data.</text>
</comment>
<dbReference type="SUPFAM" id="SSF56349">
    <property type="entry name" value="DNA breaking-rejoining enzymes"/>
    <property type="match status" value="1"/>
</dbReference>
<evidence type="ECO:0000259" key="10">
    <source>
        <dbReference type="PROSITE" id="PS51898"/>
    </source>
</evidence>
<dbReference type="PROSITE" id="PS51898">
    <property type="entry name" value="TYR_RECOMBINASE"/>
    <property type="match status" value="1"/>
</dbReference>
<name>A0ABW5C849_9PROT</name>
<evidence type="ECO:0000256" key="9">
    <source>
        <dbReference type="HAMAP-Rule" id="MF_01808"/>
    </source>
</evidence>
<reference evidence="13" key="1">
    <citation type="journal article" date="2019" name="Int. J. Syst. Evol. Microbiol.">
        <title>The Global Catalogue of Microorganisms (GCM) 10K type strain sequencing project: providing services to taxonomists for standard genome sequencing and annotation.</title>
        <authorList>
            <consortium name="The Broad Institute Genomics Platform"/>
            <consortium name="The Broad Institute Genome Sequencing Center for Infectious Disease"/>
            <person name="Wu L."/>
            <person name="Ma J."/>
        </authorList>
    </citation>
    <scope>NUCLEOTIDE SEQUENCE [LARGE SCALE GENOMIC DNA]</scope>
    <source>
        <strain evidence="13">KCTC 15012</strain>
    </source>
</reference>
<dbReference type="EMBL" id="JBHUIY010000009">
    <property type="protein sequence ID" value="MFD2233484.1"/>
    <property type="molecule type" value="Genomic_DNA"/>
</dbReference>
<sequence length="327" mass="35533">MSALPITYLAAPDLAAAIEAWRRWLAEEKRASAHTLDAYGRDLSAFLAFLADYRGELPALAMLDGLTPAEFRAYLARRAQQQQGRSGGARQLGKSSLARVMSTLRNFFRFLDRAGLAHNPAIAAVRAPRVPRTLPRPLGQDEARDTLALAGDIQEQPWIAARDVALFTLLYGAGLRIGEALALNRYEAPKGDTMVITGKGGRQRMVPILPVVREAIAHYLSLLPAGGQDGGGPLFLGARGKRLNPGVVQRQMRAVRRLLDLPDSATPHALRHSFATHLLADGGDLRTIQELLGHASLSTTQRYTAVETARMAEIYRAAHPRATGEAE</sequence>
<dbReference type="PANTHER" id="PTHR30349">
    <property type="entry name" value="PHAGE INTEGRASE-RELATED"/>
    <property type="match status" value="1"/>
</dbReference>
<dbReference type="Gene3D" id="1.10.443.10">
    <property type="entry name" value="Intergrase catalytic core"/>
    <property type="match status" value="1"/>
</dbReference>
<dbReference type="InterPro" id="IPR044068">
    <property type="entry name" value="CB"/>
</dbReference>
<evidence type="ECO:0000256" key="3">
    <source>
        <dbReference type="ARBA" id="ARBA00022618"/>
    </source>
</evidence>
<protein>
    <recommendedName>
        <fullName evidence="9">Tyrosine recombinase XerC</fullName>
    </recommendedName>
</protein>
<keyword evidence="6 9" id="KW-0238">DNA-binding</keyword>
<dbReference type="Gene3D" id="1.10.150.130">
    <property type="match status" value="1"/>
</dbReference>
<evidence type="ECO:0000256" key="6">
    <source>
        <dbReference type="ARBA" id="ARBA00023125"/>
    </source>
</evidence>
<dbReference type="InterPro" id="IPR010998">
    <property type="entry name" value="Integrase_recombinase_N"/>
</dbReference>
<proteinExistence type="inferred from homology"/>
<dbReference type="RefSeq" id="WP_377315257.1">
    <property type="nucleotide sequence ID" value="NZ_JBHUIY010000009.1"/>
</dbReference>
<comment type="subcellular location">
    <subcellularLocation>
        <location evidence="1 9">Cytoplasm</location>
    </subcellularLocation>
</comment>
<dbReference type="InterPro" id="IPR002104">
    <property type="entry name" value="Integrase_catalytic"/>
</dbReference>
<comment type="subunit">
    <text evidence="9">Forms a cyclic heterotetrameric complex composed of two molecules of XerC and two molecules of XerD.</text>
</comment>
<comment type="similarity">
    <text evidence="9">Belongs to the 'phage' integrase family. XerC subfamily.</text>
</comment>
<evidence type="ECO:0000256" key="2">
    <source>
        <dbReference type="ARBA" id="ARBA00022490"/>
    </source>
</evidence>
<comment type="function">
    <text evidence="9">Site-specific tyrosine recombinase, which acts by catalyzing the cutting and rejoining of the recombining DNA molecules. The XerC-XerD complex is essential to convert dimers of the bacterial chromosome into monomers to permit their segregation at cell division. It also contributes to the segregational stability of plasmids.</text>
</comment>
<accession>A0ABW5C849</accession>
<dbReference type="PANTHER" id="PTHR30349:SF90">
    <property type="entry name" value="TYROSINE RECOMBINASE XERD"/>
    <property type="match status" value="1"/>
</dbReference>
<keyword evidence="2 9" id="KW-0963">Cytoplasm</keyword>
<feature type="domain" description="Core-binding (CB)" evidence="11">
    <location>
        <begin position="12"/>
        <end position="112"/>
    </location>
</feature>
<evidence type="ECO:0000256" key="4">
    <source>
        <dbReference type="ARBA" id="ARBA00022829"/>
    </source>
</evidence>
<feature type="active site" evidence="9">
    <location>
        <position position="271"/>
    </location>
</feature>
<evidence type="ECO:0000313" key="12">
    <source>
        <dbReference type="EMBL" id="MFD2233484.1"/>
    </source>
</evidence>
<keyword evidence="13" id="KW-1185">Reference proteome</keyword>
<evidence type="ECO:0000313" key="13">
    <source>
        <dbReference type="Proteomes" id="UP001597296"/>
    </source>
</evidence>